<name>A0A3S1K996_9BACL</name>
<protein>
    <recommendedName>
        <fullName evidence="1">Type III secretion system effector HopBF1-like domain-containing protein</fullName>
    </recommendedName>
</protein>
<comment type="caution">
    <text evidence="2">The sequence shown here is derived from an EMBL/GenBank/DDBJ whole genome shotgun (WGS) entry which is preliminary data.</text>
</comment>
<evidence type="ECO:0000313" key="3">
    <source>
        <dbReference type="Proteomes" id="UP000279446"/>
    </source>
</evidence>
<proteinExistence type="predicted"/>
<reference evidence="2 3" key="1">
    <citation type="submission" date="2018-12" db="EMBL/GenBank/DDBJ databases">
        <authorList>
            <person name="Sun L."/>
            <person name="Chen Z."/>
        </authorList>
    </citation>
    <scope>NUCLEOTIDE SEQUENCE [LARGE SCALE GENOMIC DNA]</scope>
    <source>
        <strain evidence="2 3">DSM 15890</strain>
    </source>
</reference>
<evidence type="ECO:0000259" key="1">
    <source>
        <dbReference type="Pfam" id="PF26324"/>
    </source>
</evidence>
<dbReference type="OrthoDB" id="9028977at2"/>
<dbReference type="InterPro" id="IPR054555">
    <property type="entry name" value="T3SS_HopBF1-like"/>
</dbReference>
<organism evidence="2 3">
    <name type="scientific">Paenibacillus anaericanus</name>
    <dbReference type="NCBI Taxonomy" id="170367"/>
    <lineage>
        <taxon>Bacteria</taxon>
        <taxon>Bacillati</taxon>
        <taxon>Bacillota</taxon>
        <taxon>Bacilli</taxon>
        <taxon>Bacillales</taxon>
        <taxon>Paenibacillaceae</taxon>
        <taxon>Paenibacillus</taxon>
    </lineage>
</organism>
<sequence length="59" mass="6427">MGLELEKQGILVNGNPGLMFDKFAEGSKDIVRLQNGKIRIVGESPLLNQQSINNLNAGF</sequence>
<dbReference type="Pfam" id="PF26324">
    <property type="entry name" value="HopBF1_kinase"/>
    <property type="match status" value="1"/>
</dbReference>
<keyword evidence="3" id="KW-1185">Reference proteome</keyword>
<feature type="domain" description="Type III secretion system effector HopBF1-like" evidence="1">
    <location>
        <begin position="9"/>
        <end position="57"/>
    </location>
</feature>
<dbReference type="Proteomes" id="UP000279446">
    <property type="component" value="Unassembled WGS sequence"/>
</dbReference>
<gene>
    <name evidence="2" type="ORF">EJP82_11175</name>
</gene>
<evidence type="ECO:0000313" key="2">
    <source>
        <dbReference type="EMBL" id="RUT46782.1"/>
    </source>
</evidence>
<dbReference type="RefSeq" id="WP_127192121.1">
    <property type="nucleotide sequence ID" value="NZ_RZNY01000007.1"/>
</dbReference>
<dbReference type="EMBL" id="RZNY01000007">
    <property type="protein sequence ID" value="RUT46782.1"/>
    <property type="molecule type" value="Genomic_DNA"/>
</dbReference>
<dbReference type="AlphaFoldDB" id="A0A3S1K996"/>
<accession>A0A3S1K996</accession>